<organism evidence="2 3">
    <name type="scientific">Lepraria neglecta</name>
    <dbReference type="NCBI Taxonomy" id="209136"/>
    <lineage>
        <taxon>Eukaryota</taxon>
        <taxon>Fungi</taxon>
        <taxon>Dikarya</taxon>
        <taxon>Ascomycota</taxon>
        <taxon>Pezizomycotina</taxon>
        <taxon>Lecanoromycetes</taxon>
        <taxon>OSLEUM clade</taxon>
        <taxon>Lecanoromycetidae</taxon>
        <taxon>Lecanorales</taxon>
        <taxon>Lecanorineae</taxon>
        <taxon>Stereocaulaceae</taxon>
        <taxon>Lepraria</taxon>
    </lineage>
</organism>
<comment type="caution">
    <text evidence="2">The sequence shown here is derived from an EMBL/GenBank/DDBJ whole genome shotgun (WGS) entry which is preliminary data.</text>
</comment>
<dbReference type="Proteomes" id="UP001276659">
    <property type="component" value="Unassembled WGS sequence"/>
</dbReference>
<dbReference type="InterPro" id="IPR002347">
    <property type="entry name" value="SDR_fam"/>
</dbReference>
<protein>
    <submittedName>
        <fullName evidence="2">Uncharacterized protein</fullName>
    </submittedName>
</protein>
<comment type="similarity">
    <text evidence="1">Belongs to the short-chain dehydrogenases/reductases (SDR) family.</text>
</comment>
<evidence type="ECO:0000256" key="1">
    <source>
        <dbReference type="ARBA" id="ARBA00006484"/>
    </source>
</evidence>
<dbReference type="SUPFAM" id="SSF51735">
    <property type="entry name" value="NAD(P)-binding Rossmann-fold domains"/>
    <property type="match status" value="1"/>
</dbReference>
<gene>
    <name evidence="2" type="ORF">OEA41_002184</name>
</gene>
<dbReference type="Pfam" id="PF00106">
    <property type="entry name" value="adh_short"/>
    <property type="match status" value="1"/>
</dbReference>
<accession>A0AAD9ZC21</accession>
<dbReference type="PRINTS" id="PR00081">
    <property type="entry name" value="GDHRDH"/>
</dbReference>
<evidence type="ECO:0000313" key="2">
    <source>
        <dbReference type="EMBL" id="KAK3174938.1"/>
    </source>
</evidence>
<dbReference type="GO" id="GO:0005737">
    <property type="term" value="C:cytoplasm"/>
    <property type="evidence" value="ECO:0007669"/>
    <property type="project" value="TreeGrafter"/>
</dbReference>
<dbReference type="GO" id="GO:0016491">
    <property type="term" value="F:oxidoreductase activity"/>
    <property type="evidence" value="ECO:0007669"/>
    <property type="project" value="TreeGrafter"/>
</dbReference>
<reference evidence="2" key="1">
    <citation type="submission" date="2022-11" db="EMBL/GenBank/DDBJ databases">
        <title>Chromosomal genome sequence assembly and mating type (MAT) locus characterization of the leprose asexual lichenized fungus Lepraria neglecta (Nyl.) Erichsen.</title>
        <authorList>
            <person name="Allen J.L."/>
            <person name="Pfeffer B."/>
        </authorList>
    </citation>
    <scope>NUCLEOTIDE SEQUENCE</scope>
    <source>
        <strain evidence="2">Allen 5258</strain>
    </source>
</reference>
<sequence>MGKRLKKCIKAPTVSFTAPVLLVSQRQASAYPPNSFEQAHFILFCHLHILSSLVISLNKTSTTASSKTIVLITGANQGIGLEIAKKFATENPTYHVLMSSRSLAKCEAAIASLPSGLSLEPIELDVTSDSSISKAVTAVQEEYGRLDVLINNAGISENTLPEDLTFRQRYTQIIDTNTISAACVTDAFIPLMRKSPEPRIILVSLGLSSIGNTLDPKFPYYGYDGPEYKASKPAMNMVMAIYAVKYKDEPIKFNACCPGLRATGLSGGKGNHPSVGAIIVCRLATAGEDGGSGTYTDKDGTFPW</sequence>
<proteinExistence type="inferred from homology"/>
<name>A0AAD9ZC21_9LECA</name>
<dbReference type="InterPro" id="IPR036291">
    <property type="entry name" value="NAD(P)-bd_dom_sf"/>
</dbReference>
<dbReference type="GO" id="GO:0019748">
    <property type="term" value="P:secondary metabolic process"/>
    <property type="evidence" value="ECO:0007669"/>
    <property type="project" value="TreeGrafter"/>
</dbReference>
<dbReference type="PANTHER" id="PTHR43544:SF32">
    <property type="entry name" value="CHAIN DEHYDROGENASE, PUTATIVE (AFU_ORTHOLOGUE AFUA_5G01530)-RELATED"/>
    <property type="match status" value="1"/>
</dbReference>
<dbReference type="PANTHER" id="PTHR43544">
    <property type="entry name" value="SHORT-CHAIN DEHYDROGENASE/REDUCTASE"/>
    <property type="match status" value="1"/>
</dbReference>
<dbReference type="EMBL" id="JASNWA010000006">
    <property type="protein sequence ID" value="KAK3174938.1"/>
    <property type="molecule type" value="Genomic_DNA"/>
</dbReference>
<dbReference type="AlphaFoldDB" id="A0AAD9ZC21"/>
<keyword evidence="3" id="KW-1185">Reference proteome</keyword>
<dbReference type="Gene3D" id="3.40.50.720">
    <property type="entry name" value="NAD(P)-binding Rossmann-like Domain"/>
    <property type="match status" value="1"/>
</dbReference>
<evidence type="ECO:0000313" key="3">
    <source>
        <dbReference type="Proteomes" id="UP001276659"/>
    </source>
</evidence>
<dbReference type="InterPro" id="IPR051468">
    <property type="entry name" value="Fungal_SecMetab_SDRs"/>
</dbReference>